<dbReference type="SUPFAM" id="SSF53474">
    <property type="entry name" value="alpha/beta-Hydrolases"/>
    <property type="match status" value="1"/>
</dbReference>
<evidence type="ECO:0000259" key="3">
    <source>
        <dbReference type="Pfam" id="PF20434"/>
    </source>
</evidence>
<dbReference type="Proteomes" id="UP000308054">
    <property type="component" value="Unassembled WGS sequence"/>
</dbReference>
<keyword evidence="5" id="KW-1185">Reference proteome</keyword>
<dbReference type="GO" id="GO:0016787">
    <property type="term" value="F:hydrolase activity"/>
    <property type="evidence" value="ECO:0007669"/>
    <property type="project" value="UniProtKB-KW"/>
</dbReference>
<dbReference type="Pfam" id="PF20434">
    <property type="entry name" value="BD-FAE"/>
    <property type="match status" value="1"/>
</dbReference>
<feature type="domain" description="BD-FAE-like" evidence="3">
    <location>
        <begin position="79"/>
        <end position="262"/>
    </location>
</feature>
<dbReference type="InterPro" id="IPR049492">
    <property type="entry name" value="BD-FAE-like_dom"/>
</dbReference>
<dbReference type="AlphaFoldDB" id="A0A4S2GZ77"/>
<dbReference type="EMBL" id="SRXW01000003">
    <property type="protein sequence ID" value="TGY88560.1"/>
    <property type="molecule type" value="Genomic_DNA"/>
</dbReference>
<dbReference type="PANTHER" id="PTHR48081:SF33">
    <property type="entry name" value="KYNURENINE FORMAMIDASE"/>
    <property type="match status" value="1"/>
</dbReference>
<comment type="caution">
    <text evidence="4">The sequence shown here is derived from an EMBL/GenBank/DDBJ whole genome shotgun (WGS) entry which is preliminary data.</text>
</comment>
<protein>
    <submittedName>
        <fullName evidence="4">Alpha/beta hydrolase</fullName>
    </submittedName>
</protein>
<dbReference type="Gene3D" id="3.40.50.1820">
    <property type="entry name" value="alpha/beta hydrolase"/>
    <property type="match status" value="1"/>
</dbReference>
<feature type="signal peptide" evidence="2">
    <location>
        <begin position="1"/>
        <end position="25"/>
    </location>
</feature>
<evidence type="ECO:0000313" key="5">
    <source>
        <dbReference type="Proteomes" id="UP000308054"/>
    </source>
</evidence>
<name>A0A4S2GZ77_9PROT</name>
<dbReference type="PANTHER" id="PTHR48081">
    <property type="entry name" value="AB HYDROLASE SUPERFAMILY PROTEIN C4A8.06C"/>
    <property type="match status" value="1"/>
</dbReference>
<accession>A0A4S2GZ77</accession>
<dbReference type="InterPro" id="IPR029058">
    <property type="entry name" value="AB_hydrolase_fold"/>
</dbReference>
<sequence>MWTSWTRRIAVRNRLAAALTVLALAACTPAPETAVEDPHAGSRPIAWNALLERPRESADARIFYGSGELEFGELWLPEGPGPHPVVAMIHGGCWLAAIPGTILQDYLAADLRRRGIAVWNLEYARIGHAEGAYPGTFEDIAAGIDHLRVLSPEHGLDLDRLVFTGHSAGGHLALWAAARGVLAEDSPLHRENPLLPDAVVTLAGINDLADYRAHGPGRCGEPETVDNLLAGAGYDDTSPAAMLPVGVPQTVISGELDPIVPPVLGERYVLLAQAAGDEAVSITLPDAGHFELIDPAAPAWAAILAEYERALAPGTPD</sequence>
<feature type="chain" id="PRO_5020988642" evidence="2">
    <location>
        <begin position="26"/>
        <end position="317"/>
    </location>
</feature>
<proteinExistence type="predicted"/>
<reference evidence="4 5" key="1">
    <citation type="journal article" date="2017" name="Int. J. Syst. Evol. Microbiol.">
        <title>Marinicauda algicola sp. nov., isolated from a marine red alga Rhodosorus marinus.</title>
        <authorList>
            <person name="Jeong S.E."/>
            <person name="Jeon S.H."/>
            <person name="Chun B.H."/>
            <person name="Kim D.W."/>
            <person name="Jeon C.O."/>
        </authorList>
    </citation>
    <scope>NUCLEOTIDE SEQUENCE [LARGE SCALE GENOMIC DNA]</scope>
    <source>
        <strain evidence="4 5">JCM 31718</strain>
    </source>
</reference>
<evidence type="ECO:0000313" key="4">
    <source>
        <dbReference type="EMBL" id="TGY88560.1"/>
    </source>
</evidence>
<dbReference type="InterPro" id="IPR050300">
    <property type="entry name" value="GDXG_lipolytic_enzyme"/>
</dbReference>
<keyword evidence="2" id="KW-0732">Signal</keyword>
<organism evidence="4 5">
    <name type="scientific">Marinicauda algicola</name>
    <dbReference type="NCBI Taxonomy" id="2029849"/>
    <lineage>
        <taxon>Bacteria</taxon>
        <taxon>Pseudomonadati</taxon>
        <taxon>Pseudomonadota</taxon>
        <taxon>Alphaproteobacteria</taxon>
        <taxon>Maricaulales</taxon>
        <taxon>Maricaulaceae</taxon>
        <taxon>Marinicauda</taxon>
    </lineage>
</organism>
<keyword evidence="1 4" id="KW-0378">Hydrolase</keyword>
<evidence type="ECO:0000256" key="1">
    <source>
        <dbReference type="ARBA" id="ARBA00022801"/>
    </source>
</evidence>
<dbReference type="PROSITE" id="PS51257">
    <property type="entry name" value="PROKAR_LIPOPROTEIN"/>
    <property type="match status" value="1"/>
</dbReference>
<gene>
    <name evidence="4" type="ORF">E5163_12165</name>
</gene>
<evidence type="ECO:0000256" key="2">
    <source>
        <dbReference type="SAM" id="SignalP"/>
    </source>
</evidence>